<dbReference type="RefSeq" id="WP_173584495.1">
    <property type="nucleotide sequence ID" value="NZ_WOTB01000026.1"/>
</dbReference>
<gene>
    <name evidence="1" type="ORF">GOB93_15905</name>
</gene>
<reference evidence="1 2" key="1">
    <citation type="journal article" date="2020" name="Int. J. Syst. Evol. Microbiol.">
        <title>Novel acetic acid bacteria from cider fermentations: Acetobacter conturbans sp. nov. and Acetobacter fallax sp. nov.</title>
        <authorList>
            <person name="Sombolestani A.S."/>
            <person name="Cleenwerck I."/>
            <person name="Cnockaert M."/>
            <person name="Borremans W."/>
            <person name="Wieme A.D."/>
            <person name="De Vuyst L."/>
            <person name="Vandamme P."/>
        </authorList>
    </citation>
    <scope>NUCLEOTIDE SEQUENCE [LARGE SCALE GENOMIC DNA]</scope>
    <source>
        <strain evidence="1 2">LMG 30640</strain>
    </source>
</reference>
<dbReference type="EMBL" id="WOTB01000026">
    <property type="protein sequence ID" value="NHN86114.1"/>
    <property type="molecule type" value="Genomic_DNA"/>
</dbReference>
<accession>A0ABX0JSC5</accession>
<evidence type="ECO:0000313" key="2">
    <source>
        <dbReference type="Proteomes" id="UP000635278"/>
    </source>
</evidence>
<keyword evidence="2" id="KW-1185">Reference proteome</keyword>
<sequence length="100" mass="10930">MIARAIGEAGKETASGMTNAPEAGVIHIAMMHGEDNKTLNGFRNDETFSYYCTYRGADRDGFSCDGSNRLYRVIMHPESGCRSGHCNRGKKRNSGYCTVG</sequence>
<name>A0ABX0JSC5_9PROT</name>
<proteinExistence type="predicted"/>
<protein>
    <submittedName>
        <fullName evidence="1">Uncharacterized protein</fullName>
    </submittedName>
</protein>
<comment type="caution">
    <text evidence="1">The sequence shown here is derived from an EMBL/GenBank/DDBJ whole genome shotgun (WGS) entry which is preliminary data.</text>
</comment>
<dbReference type="Proteomes" id="UP000635278">
    <property type="component" value="Unassembled WGS sequence"/>
</dbReference>
<organism evidence="1 2">
    <name type="scientific">Acetobacter musti</name>
    <dbReference type="NCBI Taxonomy" id="864732"/>
    <lineage>
        <taxon>Bacteria</taxon>
        <taxon>Pseudomonadati</taxon>
        <taxon>Pseudomonadota</taxon>
        <taxon>Alphaproteobacteria</taxon>
        <taxon>Acetobacterales</taxon>
        <taxon>Acetobacteraceae</taxon>
        <taxon>Acetobacter</taxon>
    </lineage>
</organism>
<evidence type="ECO:0000313" key="1">
    <source>
        <dbReference type="EMBL" id="NHN86114.1"/>
    </source>
</evidence>